<dbReference type="PANTHER" id="PTHR11972">
    <property type="entry name" value="NADPH OXIDASE"/>
    <property type="match status" value="1"/>
</dbReference>
<dbReference type="Proteomes" id="UP000481153">
    <property type="component" value="Unassembled WGS sequence"/>
</dbReference>
<dbReference type="Pfam" id="PF08030">
    <property type="entry name" value="NAD_binding_6"/>
    <property type="match status" value="1"/>
</dbReference>
<dbReference type="Pfam" id="PF01794">
    <property type="entry name" value="Ferric_reduct"/>
    <property type="match status" value="1"/>
</dbReference>
<evidence type="ECO:0000313" key="9">
    <source>
        <dbReference type="EMBL" id="KAF0733727.1"/>
    </source>
</evidence>
<evidence type="ECO:0000256" key="1">
    <source>
        <dbReference type="ARBA" id="ARBA00004141"/>
    </source>
</evidence>
<evidence type="ECO:0000256" key="5">
    <source>
        <dbReference type="ARBA" id="ARBA00023136"/>
    </source>
</evidence>
<feature type="transmembrane region" description="Helical" evidence="6">
    <location>
        <begin position="333"/>
        <end position="351"/>
    </location>
</feature>
<sequence>MTWSSLLVGLLAASAGVHNAAAQNSSSACADSSFASQPSVTVGPFGVRSLVVGSSVCIQASVQSTSLKWIALSISRSSSMINVPNNNAIVFDTVNNVVQPYVLSDYSTSGVTKQTDASTISVKAMSSANGLLSFTFERALSTSSTYDVTIDPTTSTNLLWATGSSSWPSVHSDRGAVKLQFATSSSSGAPVPQVAAADNDSRVETHTAVIGAIAFAIIIALGLVASYLIRWRFIHLSTLCAPSRRLHAFSWLTKPFSDIKIGEVIVVLVYIGAMVAVGASINDRFPSASSNRLTSLISGHLALLSLMFLLLPVAKGEHWELIFGSSHERIVKLHRWLARIFVIAAIVHLVVNAKNVDVTSSTKYGSQQVVPLYGFIAFVAFVSMSLAAIDPIRRKFFEVFYYYHRVASIVGLVFVFLHSVCIQYAMIFPVAIYGLAWLVRFPTFLDRFEATTEVLCSKTVLVTLPSTPRTAKWVQNSNPCVFFWVNIPSVSRYEWHPFSGIVTPDGKSIAFCMKALTPGGFVDKVVRQANQQTKGSLTIYVDGPYGKPTLDVYAYDSLVLLAGGIGVTPMVSMFNRFRQSHSGPSLHLYWVVRTPEELLAAETIMFPLPEFVKATFYVSEATEDGRVQASSGEYVPYIRGRPNLDECVSTTRCYGENVAVLACGPPAFVQEAQWHAHSCRFDFHKEVFLL</sequence>
<dbReference type="VEuPathDB" id="FungiDB:AeMF1_016195"/>
<feature type="transmembrane region" description="Helical" evidence="6">
    <location>
        <begin position="371"/>
        <end position="389"/>
    </location>
</feature>
<dbReference type="CDD" id="cd09631">
    <property type="entry name" value="DOMON_DOH"/>
    <property type="match status" value="1"/>
</dbReference>
<feature type="chain" id="PRO_5026340294" description="DOMON domain-containing protein" evidence="7">
    <location>
        <begin position="23"/>
        <end position="690"/>
    </location>
</feature>
<dbReference type="PANTHER" id="PTHR11972:SF69">
    <property type="entry name" value="FERRIC REDUCTION OXIDASE 6-RELATED"/>
    <property type="match status" value="1"/>
</dbReference>
<feature type="transmembrane region" description="Helical" evidence="6">
    <location>
        <begin position="208"/>
        <end position="229"/>
    </location>
</feature>
<evidence type="ECO:0000256" key="2">
    <source>
        <dbReference type="ARBA" id="ARBA00022692"/>
    </source>
</evidence>
<dbReference type="GO" id="GO:0005886">
    <property type="term" value="C:plasma membrane"/>
    <property type="evidence" value="ECO:0007669"/>
    <property type="project" value="TreeGrafter"/>
</dbReference>
<accession>A0A6G0X1F4</accession>
<evidence type="ECO:0000313" key="10">
    <source>
        <dbReference type="Proteomes" id="UP000481153"/>
    </source>
</evidence>
<evidence type="ECO:0000256" key="6">
    <source>
        <dbReference type="SAM" id="Phobius"/>
    </source>
</evidence>
<dbReference type="PROSITE" id="PS50836">
    <property type="entry name" value="DOMON"/>
    <property type="match status" value="1"/>
</dbReference>
<keyword evidence="5 6" id="KW-0472">Membrane</keyword>
<dbReference type="EMBL" id="VJMJ01000119">
    <property type="protein sequence ID" value="KAF0733727.1"/>
    <property type="molecule type" value="Genomic_DNA"/>
</dbReference>
<comment type="subcellular location">
    <subcellularLocation>
        <location evidence="1">Membrane</location>
        <topology evidence="1">Multi-pass membrane protein</topology>
    </subcellularLocation>
</comment>
<gene>
    <name evidence="9" type="ORF">Ae201684_009299</name>
</gene>
<comment type="caution">
    <text evidence="9">The sequence shown here is derived from an EMBL/GenBank/DDBJ whole genome shotgun (WGS) entry which is preliminary data.</text>
</comment>
<dbReference type="InterPro" id="IPR045266">
    <property type="entry name" value="DOH_DOMON"/>
</dbReference>
<keyword evidence="10" id="KW-1185">Reference proteome</keyword>
<dbReference type="GO" id="GO:0016491">
    <property type="term" value="F:oxidoreductase activity"/>
    <property type="evidence" value="ECO:0007669"/>
    <property type="project" value="UniProtKB-KW"/>
</dbReference>
<dbReference type="Gene3D" id="3.40.50.80">
    <property type="entry name" value="Nucleotide-binding domain of ferredoxin-NADP reductase (FNR) module"/>
    <property type="match status" value="1"/>
</dbReference>
<dbReference type="SFLD" id="SFLDS00052">
    <property type="entry name" value="Ferric_Reductase_Domain"/>
    <property type="match status" value="1"/>
</dbReference>
<dbReference type="AlphaFoldDB" id="A0A6G0X1F4"/>
<keyword evidence="3 6" id="KW-1133">Transmembrane helix</keyword>
<dbReference type="InterPro" id="IPR005018">
    <property type="entry name" value="DOMON_domain"/>
</dbReference>
<name>A0A6G0X1F4_9STRA</name>
<keyword evidence="4" id="KW-0560">Oxidoreductase</keyword>
<dbReference type="SFLD" id="SFLDG01168">
    <property type="entry name" value="Ferric_reductase_subgroup_(FRE"/>
    <property type="match status" value="1"/>
</dbReference>
<dbReference type="InterPro" id="IPR013121">
    <property type="entry name" value="Fe_red_NAD-bd_6"/>
</dbReference>
<feature type="transmembrane region" description="Helical" evidence="6">
    <location>
        <begin position="293"/>
        <end position="313"/>
    </location>
</feature>
<dbReference type="InterPro" id="IPR013112">
    <property type="entry name" value="FAD-bd_8"/>
</dbReference>
<evidence type="ECO:0000259" key="8">
    <source>
        <dbReference type="PROSITE" id="PS50836"/>
    </source>
</evidence>
<feature type="signal peptide" evidence="7">
    <location>
        <begin position="1"/>
        <end position="22"/>
    </location>
</feature>
<keyword evidence="2 6" id="KW-0812">Transmembrane</keyword>
<feature type="domain" description="DOMON" evidence="8">
    <location>
        <begin position="43"/>
        <end position="163"/>
    </location>
</feature>
<protein>
    <recommendedName>
        <fullName evidence="8">DOMON domain-containing protein</fullName>
    </recommendedName>
</protein>
<evidence type="ECO:0000256" key="3">
    <source>
        <dbReference type="ARBA" id="ARBA00022989"/>
    </source>
</evidence>
<evidence type="ECO:0000256" key="4">
    <source>
        <dbReference type="ARBA" id="ARBA00023002"/>
    </source>
</evidence>
<dbReference type="SUPFAM" id="SSF52343">
    <property type="entry name" value="Ferredoxin reductase-like, C-terminal NADP-linked domain"/>
    <property type="match status" value="1"/>
</dbReference>
<dbReference type="InterPro" id="IPR050369">
    <property type="entry name" value="RBOH/FRE"/>
</dbReference>
<feature type="transmembrane region" description="Helical" evidence="6">
    <location>
        <begin position="261"/>
        <end position="281"/>
    </location>
</feature>
<evidence type="ECO:0000256" key="7">
    <source>
        <dbReference type="SAM" id="SignalP"/>
    </source>
</evidence>
<keyword evidence="7" id="KW-0732">Signal</keyword>
<reference evidence="9 10" key="1">
    <citation type="submission" date="2019-07" db="EMBL/GenBank/DDBJ databases">
        <title>Genomics analysis of Aphanomyces spp. identifies a new class of oomycete effector associated with host adaptation.</title>
        <authorList>
            <person name="Gaulin E."/>
        </authorList>
    </citation>
    <scope>NUCLEOTIDE SEQUENCE [LARGE SCALE GENOMIC DNA]</scope>
    <source>
        <strain evidence="9 10">ATCC 201684</strain>
    </source>
</reference>
<dbReference type="Pfam" id="PF08022">
    <property type="entry name" value="FAD_binding_8"/>
    <property type="match status" value="1"/>
</dbReference>
<dbReference type="CDD" id="cd06186">
    <property type="entry name" value="NOX_Duox_like_FAD_NADP"/>
    <property type="match status" value="1"/>
</dbReference>
<proteinExistence type="predicted"/>
<dbReference type="InterPro" id="IPR013130">
    <property type="entry name" value="Fe3_Rdtase_TM_dom"/>
</dbReference>
<organism evidence="9 10">
    <name type="scientific">Aphanomyces euteiches</name>
    <dbReference type="NCBI Taxonomy" id="100861"/>
    <lineage>
        <taxon>Eukaryota</taxon>
        <taxon>Sar</taxon>
        <taxon>Stramenopiles</taxon>
        <taxon>Oomycota</taxon>
        <taxon>Saprolegniomycetes</taxon>
        <taxon>Saprolegniales</taxon>
        <taxon>Verrucalvaceae</taxon>
        <taxon>Aphanomyces</taxon>
    </lineage>
</organism>
<dbReference type="InterPro" id="IPR039261">
    <property type="entry name" value="FNR_nucleotide-bd"/>
</dbReference>
<feature type="transmembrane region" description="Helical" evidence="6">
    <location>
        <begin position="409"/>
        <end position="439"/>
    </location>
</feature>